<sequence>MASGIRTKTLVLLATAAILGGGLYLFEQQLPSPNSSDTATKQPLFNFQEGDVVALKIIAPDYSLNLKKLTTGTWVIDREKQIPAEEGTVVFLLNLLATGQRDRSLDVPTERAKDYGLAPPMATVDITLKDGQQHRLRLGDTTFDGLKLYAEIDPPTQPQEKMTVTLVPLDLKNAVQRPLQEWERQQAGN</sequence>
<evidence type="ECO:0000313" key="3">
    <source>
        <dbReference type="Proteomes" id="UP000261812"/>
    </source>
</evidence>
<feature type="domain" description="DUF4340" evidence="1">
    <location>
        <begin position="74"/>
        <end position="182"/>
    </location>
</feature>
<dbReference type="KEGG" id="tsq:D3A95_04105"/>
<dbReference type="Pfam" id="PF14238">
    <property type="entry name" value="DUF4340"/>
    <property type="match status" value="1"/>
</dbReference>
<reference evidence="3" key="1">
    <citation type="submission" date="2018-09" db="EMBL/GenBank/DDBJ databases">
        <title>Complete genome sequence of thermophilic cyanobacteria strain Thermosynechococcus elongatus PKUAC-SCTE542.</title>
        <authorList>
            <person name="Liang Y."/>
            <person name="Tang J."/>
            <person name="Daroch M."/>
        </authorList>
    </citation>
    <scope>NUCLEOTIDE SEQUENCE [LARGE SCALE GENOMIC DNA]</scope>
    <source>
        <strain evidence="3">E542</strain>
    </source>
</reference>
<dbReference type="Proteomes" id="UP000261812">
    <property type="component" value="Chromosome"/>
</dbReference>
<evidence type="ECO:0000313" key="2">
    <source>
        <dbReference type="EMBL" id="QLL29869.1"/>
    </source>
</evidence>
<evidence type="ECO:0000259" key="1">
    <source>
        <dbReference type="Pfam" id="PF14238"/>
    </source>
</evidence>
<accession>A0A7D6IND0</accession>
<gene>
    <name evidence="2" type="ORF">D3A95_04105</name>
</gene>
<protein>
    <submittedName>
        <fullName evidence="2">DUF4340 domain-containing protein</fullName>
    </submittedName>
</protein>
<dbReference type="AlphaFoldDB" id="A0A7D6IND0"/>
<dbReference type="InterPro" id="IPR025641">
    <property type="entry name" value="DUF4340"/>
</dbReference>
<organism evidence="2 3">
    <name type="scientific">Thermosynechococcus sichuanensis E542</name>
    <dbReference type="NCBI Taxonomy" id="2016101"/>
    <lineage>
        <taxon>Bacteria</taxon>
        <taxon>Bacillati</taxon>
        <taxon>Cyanobacteriota</taxon>
        <taxon>Cyanophyceae</taxon>
        <taxon>Acaryochloridales</taxon>
        <taxon>Thermosynechococcaceae</taxon>
        <taxon>Thermosynechococcus</taxon>
        <taxon>Thermosynechococcus sichuanensis</taxon>
    </lineage>
</organism>
<dbReference type="EMBL" id="CP032152">
    <property type="protein sequence ID" value="QLL29869.1"/>
    <property type="molecule type" value="Genomic_DNA"/>
</dbReference>
<dbReference type="RefSeq" id="WP_181496377.1">
    <property type="nucleotide sequence ID" value="NZ_CP032152.1"/>
</dbReference>
<name>A0A7D6IND0_9CYAN</name>
<keyword evidence="3" id="KW-1185">Reference proteome</keyword>
<proteinExistence type="predicted"/>